<sequence>MLRPTKNSYQNGILPICSALAALFMAVGAVSFGAIQPVAAQEQRTRSLMVSGQGIVSIPTSLARVSLGVEIQGKNAKEVQEEVARKSSAVVQLLRSQNVDKLETTGIRLNPVYDYQNNQQRLTGYIGTNTVSFRVVTEKAGDILDAAVNAGATRIDGIGFVATDEAIAAARQQALRAATNDALQQADTVLAALNLSRREIINIQVNAATPPPEQFYEKESFARSAADSTPVIGGEQQIQANVSLEIKY</sequence>
<dbReference type="Pfam" id="PF04402">
    <property type="entry name" value="SIMPL"/>
    <property type="match status" value="1"/>
</dbReference>
<dbReference type="PANTHER" id="PTHR34387:SF1">
    <property type="entry name" value="PERIPLASMIC IMMUNOGENIC PROTEIN"/>
    <property type="match status" value="1"/>
</dbReference>
<name>A0A7C3VFG1_9CYAN</name>
<dbReference type="EMBL" id="DSPX01000043">
    <property type="protein sequence ID" value="HGF99992.1"/>
    <property type="molecule type" value="Genomic_DNA"/>
</dbReference>
<gene>
    <name evidence="1" type="ORF">ENR15_04840</name>
</gene>
<dbReference type="AlphaFoldDB" id="A0A7C3VFG1"/>
<reference evidence="1" key="1">
    <citation type="journal article" date="2020" name="mSystems">
        <title>Genome- and Community-Level Interaction Insights into Carbon Utilization and Element Cycling Functions of Hydrothermarchaeota in Hydrothermal Sediment.</title>
        <authorList>
            <person name="Zhou Z."/>
            <person name="Liu Y."/>
            <person name="Xu W."/>
            <person name="Pan J."/>
            <person name="Luo Z.H."/>
            <person name="Li M."/>
        </authorList>
    </citation>
    <scope>NUCLEOTIDE SEQUENCE [LARGE SCALE GENOMIC DNA]</scope>
    <source>
        <strain evidence="1">SpSt-374</strain>
    </source>
</reference>
<dbReference type="Gene3D" id="3.30.110.170">
    <property type="entry name" value="Protein of unknown function (DUF541), domain 1"/>
    <property type="match status" value="1"/>
</dbReference>
<accession>A0A7C3VFG1</accession>
<evidence type="ECO:0000313" key="1">
    <source>
        <dbReference type="EMBL" id="HGF99992.1"/>
    </source>
</evidence>
<organism evidence="1">
    <name type="scientific">Planktothricoides sp. SpSt-374</name>
    <dbReference type="NCBI Taxonomy" id="2282167"/>
    <lineage>
        <taxon>Bacteria</taxon>
        <taxon>Bacillati</taxon>
        <taxon>Cyanobacteriota</taxon>
        <taxon>Cyanophyceae</taxon>
        <taxon>Oscillatoriophycideae</taxon>
        <taxon>Oscillatoriales</taxon>
        <taxon>Oscillatoriaceae</taxon>
        <taxon>Planktothricoides</taxon>
    </lineage>
</organism>
<comment type="caution">
    <text evidence="1">The sequence shown here is derived from an EMBL/GenBank/DDBJ whole genome shotgun (WGS) entry which is preliminary data.</text>
</comment>
<proteinExistence type="predicted"/>
<dbReference type="PANTHER" id="PTHR34387">
    <property type="entry name" value="SLR1258 PROTEIN"/>
    <property type="match status" value="1"/>
</dbReference>
<protein>
    <submittedName>
        <fullName evidence="1">DUF541 domain-containing protein</fullName>
    </submittedName>
</protein>
<dbReference type="GO" id="GO:0006974">
    <property type="term" value="P:DNA damage response"/>
    <property type="evidence" value="ECO:0007669"/>
    <property type="project" value="TreeGrafter"/>
</dbReference>
<dbReference type="Gene3D" id="3.30.70.2970">
    <property type="entry name" value="Protein of unknown function (DUF541), domain 2"/>
    <property type="match status" value="1"/>
</dbReference>
<dbReference type="InterPro" id="IPR007497">
    <property type="entry name" value="SIMPL/DUF541"/>
</dbReference>
<dbReference type="InterPro" id="IPR052022">
    <property type="entry name" value="26kDa_periplasmic_antigen"/>
</dbReference>